<accession>A0ABV0W5T7</accession>
<keyword evidence="1" id="KW-1133">Transmembrane helix</keyword>
<evidence type="ECO:0000313" key="2">
    <source>
        <dbReference type="EMBL" id="MEQ2264293.1"/>
    </source>
</evidence>
<feature type="transmembrane region" description="Helical" evidence="1">
    <location>
        <begin position="79"/>
        <end position="97"/>
    </location>
</feature>
<dbReference type="EMBL" id="JAHRIM010030097">
    <property type="protein sequence ID" value="MEQ2264293.1"/>
    <property type="molecule type" value="Genomic_DNA"/>
</dbReference>
<organism evidence="2 3">
    <name type="scientific">Xenotaenia resolanae</name>
    <dbReference type="NCBI Taxonomy" id="208358"/>
    <lineage>
        <taxon>Eukaryota</taxon>
        <taxon>Metazoa</taxon>
        <taxon>Chordata</taxon>
        <taxon>Craniata</taxon>
        <taxon>Vertebrata</taxon>
        <taxon>Euteleostomi</taxon>
        <taxon>Actinopterygii</taxon>
        <taxon>Neopterygii</taxon>
        <taxon>Teleostei</taxon>
        <taxon>Neoteleostei</taxon>
        <taxon>Acanthomorphata</taxon>
        <taxon>Ovalentaria</taxon>
        <taxon>Atherinomorphae</taxon>
        <taxon>Cyprinodontiformes</taxon>
        <taxon>Goodeidae</taxon>
        <taxon>Xenotaenia</taxon>
    </lineage>
</organism>
<keyword evidence="1" id="KW-0812">Transmembrane</keyword>
<reference evidence="2 3" key="1">
    <citation type="submission" date="2021-06" db="EMBL/GenBank/DDBJ databases">
        <authorList>
            <person name="Palmer J.M."/>
        </authorList>
    </citation>
    <scope>NUCLEOTIDE SEQUENCE [LARGE SCALE GENOMIC DNA]</scope>
    <source>
        <strain evidence="2 3">XR_2019</strain>
        <tissue evidence="2">Muscle</tissue>
    </source>
</reference>
<protein>
    <submittedName>
        <fullName evidence="2">Uncharacterized protein</fullName>
    </submittedName>
</protein>
<evidence type="ECO:0000256" key="1">
    <source>
        <dbReference type="SAM" id="Phobius"/>
    </source>
</evidence>
<proteinExistence type="predicted"/>
<keyword evidence="1" id="KW-0472">Membrane</keyword>
<name>A0ABV0W5T7_9TELE</name>
<keyword evidence="3" id="KW-1185">Reference proteome</keyword>
<sequence>MTATDTSPHHNTYYSISPCKEVACFFLTPDLSRDWLLHRPMRARPSQSFDVRKKQKILPQKTAEWNALGKLMLPSEQKAFLIFVVNVGLLHYGINAANRLIF</sequence>
<comment type="caution">
    <text evidence="2">The sequence shown here is derived from an EMBL/GenBank/DDBJ whole genome shotgun (WGS) entry which is preliminary data.</text>
</comment>
<gene>
    <name evidence="2" type="ORF">XENORESO_019095</name>
</gene>
<evidence type="ECO:0000313" key="3">
    <source>
        <dbReference type="Proteomes" id="UP001444071"/>
    </source>
</evidence>
<dbReference type="Proteomes" id="UP001444071">
    <property type="component" value="Unassembled WGS sequence"/>
</dbReference>